<keyword evidence="4" id="KW-1185">Reference proteome</keyword>
<dbReference type="PROSITE" id="PS50968">
    <property type="entry name" value="BIOTINYL_LIPOYL"/>
    <property type="match status" value="1"/>
</dbReference>
<keyword evidence="1" id="KW-0092">Biotin</keyword>
<evidence type="ECO:0000313" key="3">
    <source>
        <dbReference type="EMBL" id="RCX05374.1"/>
    </source>
</evidence>
<dbReference type="SUPFAM" id="SSF51230">
    <property type="entry name" value="Single hybrid motif"/>
    <property type="match status" value="1"/>
</dbReference>
<feature type="domain" description="Lipoyl-binding" evidence="2">
    <location>
        <begin position="88"/>
        <end position="167"/>
    </location>
</feature>
<comment type="caution">
    <text evidence="3">The sequence shown here is derived from an EMBL/GenBank/DDBJ whole genome shotgun (WGS) entry which is preliminary data.</text>
</comment>
<organism evidence="3 4">
    <name type="scientific">Schleiferia thermophila</name>
    <dbReference type="NCBI Taxonomy" id="884107"/>
    <lineage>
        <taxon>Bacteria</taxon>
        <taxon>Pseudomonadati</taxon>
        <taxon>Bacteroidota</taxon>
        <taxon>Flavobacteriia</taxon>
        <taxon>Flavobacteriales</taxon>
        <taxon>Schleiferiaceae</taxon>
        <taxon>Schleiferia</taxon>
    </lineage>
</organism>
<accession>A0A369AD71</accession>
<dbReference type="AlphaFoldDB" id="A0A369AD71"/>
<dbReference type="PANTHER" id="PTHR45266">
    <property type="entry name" value="OXALOACETATE DECARBOXYLASE ALPHA CHAIN"/>
    <property type="match status" value="1"/>
</dbReference>
<reference evidence="3 4" key="1">
    <citation type="submission" date="2018-07" db="EMBL/GenBank/DDBJ databases">
        <title>Genomic Encyclopedia of Type Strains, Phase IV (KMG-IV): sequencing the most valuable type-strain genomes for metagenomic binning, comparative biology and taxonomic classification.</title>
        <authorList>
            <person name="Goeker M."/>
        </authorList>
    </citation>
    <scope>NUCLEOTIDE SEQUENCE [LARGE SCALE GENOMIC DNA]</scope>
    <source>
        <strain evidence="3 4">DSM 21410</strain>
    </source>
</reference>
<dbReference type="InterPro" id="IPR011053">
    <property type="entry name" value="Single_hybrid_motif"/>
</dbReference>
<dbReference type="InterPro" id="IPR001882">
    <property type="entry name" value="Biotin_BS"/>
</dbReference>
<name>A0A369AD71_9FLAO</name>
<dbReference type="PANTHER" id="PTHR45266:SF3">
    <property type="entry name" value="OXALOACETATE DECARBOXYLASE ALPHA CHAIN"/>
    <property type="match status" value="1"/>
</dbReference>
<dbReference type="Gene3D" id="2.40.50.100">
    <property type="match status" value="1"/>
</dbReference>
<sequence>MQIKYGNKVFQVNPGKNNRLKGEIDGQPYEIDVHKINENEYVVFYSGKRFRVLKSSEIPESGETALVVNGHKVALEITSDKELLLRQLGVAGSTQQKATELKAPMPGLVTRILVQEGQEVEKGTPLLAIEAMKMENVIKASAPGVVSSILVSQGRAVEKNEILIRFS</sequence>
<evidence type="ECO:0000313" key="4">
    <source>
        <dbReference type="Proteomes" id="UP000253517"/>
    </source>
</evidence>
<dbReference type="InterPro" id="IPR050709">
    <property type="entry name" value="Biotin_Carboxyl_Carrier/Decarb"/>
</dbReference>
<proteinExistence type="predicted"/>
<evidence type="ECO:0000256" key="1">
    <source>
        <dbReference type="ARBA" id="ARBA00023267"/>
    </source>
</evidence>
<protein>
    <submittedName>
        <fullName evidence="3">Biotin carboxyl carrier protein</fullName>
    </submittedName>
</protein>
<dbReference type="CDD" id="cd06850">
    <property type="entry name" value="biotinyl_domain"/>
    <property type="match status" value="1"/>
</dbReference>
<dbReference type="InterPro" id="IPR000089">
    <property type="entry name" value="Biotin_lipoyl"/>
</dbReference>
<dbReference type="FunFam" id="2.40.50.100:FF:000003">
    <property type="entry name" value="Acetyl-CoA carboxylase biotin carboxyl carrier protein"/>
    <property type="match status" value="1"/>
</dbReference>
<dbReference type="Pfam" id="PF00364">
    <property type="entry name" value="Biotin_lipoyl"/>
    <property type="match status" value="1"/>
</dbReference>
<dbReference type="RefSeq" id="WP_037356031.1">
    <property type="nucleotide sequence ID" value="NZ_BHZF01000001.1"/>
</dbReference>
<evidence type="ECO:0000259" key="2">
    <source>
        <dbReference type="PROSITE" id="PS50968"/>
    </source>
</evidence>
<dbReference type="EMBL" id="QPJS01000001">
    <property type="protein sequence ID" value="RCX05374.1"/>
    <property type="molecule type" value="Genomic_DNA"/>
</dbReference>
<dbReference type="Proteomes" id="UP000253517">
    <property type="component" value="Unassembled WGS sequence"/>
</dbReference>
<dbReference type="PROSITE" id="PS00188">
    <property type="entry name" value="BIOTIN"/>
    <property type="match status" value="1"/>
</dbReference>
<gene>
    <name evidence="3" type="ORF">DES35_101659</name>
</gene>